<gene>
    <name evidence="1" type="ORF">TNCT_188841</name>
</gene>
<evidence type="ECO:0000313" key="1">
    <source>
        <dbReference type="EMBL" id="GFR03086.1"/>
    </source>
</evidence>
<reference evidence="1" key="1">
    <citation type="submission" date="2020-07" db="EMBL/GenBank/DDBJ databases">
        <title>Multicomponent nature underlies the extraordinary mechanical properties of spider dragline silk.</title>
        <authorList>
            <person name="Kono N."/>
            <person name="Nakamura H."/>
            <person name="Mori M."/>
            <person name="Yoshida Y."/>
            <person name="Ohtoshi R."/>
            <person name="Malay A.D."/>
            <person name="Moran D.A.P."/>
            <person name="Tomita M."/>
            <person name="Numata K."/>
            <person name="Arakawa K."/>
        </authorList>
    </citation>
    <scope>NUCLEOTIDE SEQUENCE</scope>
</reference>
<sequence length="92" mass="10353">MMIPVIDSRSEEPQIRFVCGLYLNLAYLFQTKPRRAVKSSLGNHVQFPPAIVIMDFSKRCRMDDDEVVCGADVELSISATVTSPTAQKRHLL</sequence>
<dbReference type="Proteomes" id="UP000887116">
    <property type="component" value="Unassembled WGS sequence"/>
</dbReference>
<comment type="caution">
    <text evidence="1">The sequence shown here is derived from an EMBL/GenBank/DDBJ whole genome shotgun (WGS) entry which is preliminary data.</text>
</comment>
<accession>A0A8X6L9Y1</accession>
<evidence type="ECO:0000313" key="2">
    <source>
        <dbReference type="Proteomes" id="UP000887116"/>
    </source>
</evidence>
<keyword evidence="2" id="KW-1185">Reference proteome</keyword>
<proteinExistence type="predicted"/>
<dbReference type="EMBL" id="BMAO01015621">
    <property type="protein sequence ID" value="GFR03086.1"/>
    <property type="molecule type" value="Genomic_DNA"/>
</dbReference>
<protein>
    <submittedName>
        <fullName evidence="1">Uncharacterized protein</fullName>
    </submittedName>
</protein>
<name>A0A8X6L9Y1_TRICU</name>
<dbReference type="AlphaFoldDB" id="A0A8X6L9Y1"/>
<organism evidence="1 2">
    <name type="scientific">Trichonephila clavata</name>
    <name type="common">Joro spider</name>
    <name type="synonym">Nephila clavata</name>
    <dbReference type="NCBI Taxonomy" id="2740835"/>
    <lineage>
        <taxon>Eukaryota</taxon>
        <taxon>Metazoa</taxon>
        <taxon>Ecdysozoa</taxon>
        <taxon>Arthropoda</taxon>
        <taxon>Chelicerata</taxon>
        <taxon>Arachnida</taxon>
        <taxon>Araneae</taxon>
        <taxon>Araneomorphae</taxon>
        <taxon>Entelegynae</taxon>
        <taxon>Araneoidea</taxon>
        <taxon>Nephilidae</taxon>
        <taxon>Trichonephila</taxon>
    </lineage>
</organism>